<dbReference type="InterPro" id="IPR016035">
    <property type="entry name" value="Acyl_Trfase/lysoPLipase"/>
</dbReference>
<proteinExistence type="predicted"/>
<evidence type="ECO:0000313" key="5">
    <source>
        <dbReference type="EMBL" id="MBL1077517.1"/>
    </source>
</evidence>
<dbReference type="InterPro" id="IPR001227">
    <property type="entry name" value="Ac_transferase_dom_sf"/>
</dbReference>
<dbReference type="SUPFAM" id="SSF52151">
    <property type="entry name" value="FabD/lysophospholipase-like"/>
    <property type="match status" value="1"/>
</dbReference>
<dbReference type="Gene3D" id="3.40.366.10">
    <property type="entry name" value="Malonyl-Coenzyme A Acyl Carrier Protein, domain 2"/>
    <property type="match status" value="1"/>
</dbReference>
<comment type="caution">
    <text evidence="5">The sequence shown here is derived from an EMBL/GenBank/DDBJ whole genome shotgun (WGS) entry which is preliminary data.</text>
</comment>
<keyword evidence="2" id="KW-0808">Transferase</keyword>
<evidence type="ECO:0000256" key="3">
    <source>
        <dbReference type="ARBA" id="ARBA00023315"/>
    </source>
</evidence>
<dbReference type="RefSeq" id="WP_201950886.1">
    <property type="nucleotide sequence ID" value="NZ_JAERRJ010000009.1"/>
</dbReference>
<dbReference type="EMBL" id="JAERRJ010000009">
    <property type="protein sequence ID" value="MBL1077517.1"/>
    <property type="molecule type" value="Genomic_DNA"/>
</dbReference>
<evidence type="ECO:0000256" key="1">
    <source>
        <dbReference type="ARBA" id="ARBA00013258"/>
    </source>
</evidence>
<dbReference type="Proteomes" id="UP000602198">
    <property type="component" value="Unassembled WGS sequence"/>
</dbReference>
<dbReference type="InterPro" id="IPR050858">
    <property type="entry name" value="Mal-CoA-ACP_Trans/PKS_FabD"/>
</dbReference>
<dbReference type="EC" id="2.3.1.39" evidence="1"/>
<dbReference type="Gene3D" id="3.30.70.250">
    <property type="entry name" value="Malonyl-CoA ACP transacylase, ACP-binding"/>
    <property type="match status" value="1"/>
</dbReference>
<gene>
    <name evidence="5" type="ORF">JK358_24225</name>
</gene>
<keyword evidence="3" id="KW-0012">Acyltransferase</keyword>
<keyword evidence="6" id="KW-1185">Reference proteome</keyword>
<dbReference type="PANTHER" id="PTHR42681:SF1">
    <property type="entry name" value="MALONYL-COA-ACYL CARRIER PROTEIN TRANSACYLASE, MITOCHONDRIAL"/>
    <property type="match status" value="1"/>
</dbReference>
<sequence length="308" mass="33244">MTTSYLLGGHIPLADSSVREFHDRFPLIRRSYEQTSEWTGLSVSDLLGGGRRAGREELHAFDGLRQAALIVGMHDVLAEYGVHPDAVGGISLGGLIGAGLAGAVDRRDLFDMLHHHRLVPPRPAGERPQGMAVAALRLGDDPRKYYGEHRPGVYLAADYDAAYGGDVHVIVLSGYADALEELVAEHPRQMQMLDEYPGAFHSPLAQYASDFIAPYVAGMTIRDPEIMLLSPHEAGAVMTADSVRDFFVHNHVRQVGVKALMTEVERIGTTTVVGLGPGLPQGLVVEPLTMTLILTPDELEAAGKVLTA</sequence>
<protein>
    <recommendedName>
        <fullName evidence="1">[acyl-carrier-protein] S-malonyltransferase</fullName>
        <ecNumber evidence="1">2.3.1.39</ecNumber>
    </recommendedName>
</protein>
<reference evidence="5 6" key="1">
    <citation type="submission" date="2021-01" db="EMBL/GenBank/DDBJ databases">
        <title>WGS of actinomycetes isolated from Thailand.</title>
        <authorList>
            <person name="Thawai C."/>
        </authorList>
    </citation>
    <scope>NUCLEOTIDE SEQUENCE [LARGE SCALE GENOMIC DNA]</scope>
    <source>
        <strain evidence="5 6">LPG 2</strain>
    </source>
</reference>
<accession>A0ABS1MA57</accession>
<evidence type="ECO:0000256" key="2">
    <source>
        <dbReference type="ARBA" id="ARBA00022679"/>
    </source>
</evidence>
<name>A0ABS1MA57_9NOCA</name>
<evidence type="ECO:0000256" key="4">
    <source>
        <dbReference type="ARBA" id="ARBA00048462"/>
    </source>
</evidence>
<organism evidence="5 6">
    <name type="scientific">Nocardia acididurans</name>
    <dbReference type="NCBI Taxonomy" id="2802282"/>
    <lineage>
        <taxon>Bacteria</taxon>
        <taxon>Bacillati</taxon>
        <taxon>Actinomycetota</taxon>
        <taxon>Actinomycetes</taxon>
        <taxon>Mycobacteriales</taxon>
        <taxon>Nocardiaceae</taxon>
        <taxon>Nocardia</taxon>
    </lineage>
</organism>
<comment type="catalytic activity">
    <reaction evidence="4">
        <text>holo-[ACP] + malonyl-CoA = malonyl-[ACP] + CoA</text>
        <dbReference type="Rhea" id="RHEA:41792"/>
        <dbReference type="Rhea" id="RHEA-COMP:9623"/>
        <dbReference type="Rhea" id="RHEA-COMP:9685"/>
        <dbReference type="ChEBI" id="CHEBI:57287"/>
        <dbReference type="ChEBI" id="CHEBI:57384"/>
        <dbReference type="ChEBI" id="CHEBI:64479"/>
        <dbReference type="ChEBI" id="CHEBI:78449"/>
        <dbReference type="EC" id="2.3.1.39"/>
    </reaction>
</comment>
<dbReference type="PANTHER" id="PTHR42681">
    <property type="entry name" value="MALONYL-COA-ACYL CARRIER PROTEIN TRANSACYLASE, MITOCHONDRIAL"/>
    <property type="match status" value="1"/>
</dbReference>
<evidence type="ECO:0000313" key="6">
    <source>
        <dbReference type="Proteomes" id="UP000602198"/>
    </source>
</evidence>